<feature type="signal peptide" evidence="1">
    <location>
        <begin position="1"/>
        <end position="26"/>
    </location>
</feature>
<dbReference type="InterPro" id="IPR021314">
    <property type="entry name" value="DUF2911"/>
</dbReference>
<name>A0A654AJV5_SPHMU</name>
<dbReference type="Pfam" id="PF11138">
    <property type="entry name" value="DUF2911"/>
    <property type="match status" value="1"/>
</dbReference>
<keyword evidence="1" id="KW-0732">Signal</keyword>
<sequence>MIQMKKNLFAIAIAATMMFTANESFAQLKLPAASSSQTVTQGLGIENVTLNYSRPSMNGRKIFGDLVPYNEVWRTGANTNTTLTFEGDVELNGHKLSAGTYALFTIPNKSEWTIIISKNTKQWGAYTYKQTEDALRFNVKPQTLANPVETFTISFDNVTPTGAVLSLAWEKTSVKVDLKVNQQAKILASIDEAMKGEKKPYFAAAQYYFSNNLDPNKALSWFDEAAKAEPKAAHVLYWKAKAQLKAGDKKGAIETATKGLEVATADKNGEYIKLNTQVINAAKK</sequence>
<evidence type="ECO:0000313" key="2">
    <source>
        <dbReference type="EMBL" id="VXC67794.1"/>
    </source>
</evidence>
<feature type="chain" id="PRO_5024918447" description="DUF2911 domain-containing protein" evidence="1">
    <location>
        <begin position="27"/>
        <end position="284"/>
    </location>
</feature>
<dbReference type="EMBL" id="CABWMV010000007">
    <property type="protein sequence ID" value="VXC67794.1"/>
    <property type="molecule type" value="Genomic_DNA"/>
</dbReference>
<evidence type="ECO:0000256" key="1">
    <source>
        <dbReference type="SAM" id="SignalP"/>
    </source>
</evidence>
<dbReference type="Gene3D" id="1.25.40.10">
    <property type="entry name" value="Tetratricopeptide repeat domain"/>
    <property type="match status" value="1"/>
</dbReference>
<dbReference type="AlphaFoldDB" id="A0A654AJV5"/>
<dbReference type="SUPFAM" id="SSF48452">
    <property type="entry name" value="TPR-like"/>
    <property type="match status" value="1"/>
</dbReference>
<proteinExistence type="predicted"/>
<evidence type="ECO:0000313" key="3">
    <source>
        <dbReference type="Proteomes" id="UP000432350"/>
    </source>
</evidence>
<accession>A0A654AJV5</accession>
<reference evidence="2 3" key="1">
    <citation type="submission" date="2019-10" db="EMBL/GenBank/DDBJ databases">
        <authorList>
            <person name="Karimi E."/>
        </authorList>
    </citation>
    <scope>NUCLEOTIDE SEQUENCE [LARGE SCALE GENOMIC DNA]</scope>
    <source>
        <strain evidence="2 3">Sphingobacterium sp. 8BC</strain>
    </source>
</reference>
<dbReference type="Proteomes" id="UP000432350">
    <property type="component" value="Unassembled WGS sequence"/>
</dbReference>
<dbReference type="InterPro" id="IPR011990">
    <property type="entry name" value="TPR-like_helical_dom_sf"/>
</dbReference>
<organism evidence="2 3">
    <name type="scientific">Sphingobacterium multivorum</name>
    <dbReference type="NCBI Taxonomy" id="28454"/>
    <lineage>
        <taxon>Bacteria</taxon>
        <taxon>Pseudomonadati</taxon>
        <taxon>Bacteroidota</taxon>
        <taxon>Sphingobacteriia</taxon>
        <taxon>Sphingobacteriales</taxon>
        <taxon>Sphingobacteriaceae</taxon>
        <taxon>Sphingobacterium</taxon>
    </lineage>
</organism>
<gene>
    <name evidence="2" type="ORF">SPHINGO8BC_150438</name>
</gene>
<evidence type="ECO:0008006" key="4">
    <source>
        <dbReference type="Google" id="ProtNLM"/>
    </source>
</evidence>
<protein>
    <recommendedName>
        <fullName evidence="4">DUF2911 domain-containing protein</fullName>
    </recommendedName>
</protein>